<evidence type="ECO:0000256" key="6">
    <source>
        <dbReference type="ARBA" id="ARBA00023136"/>
    </source>
</evidence>
<keyword evidence="8" id="KW-0732">Signal</keyword>
<evidence type="ECO:0000256" key="7">
    <source>
        <dbReference type="SAM" id="Phobius"/>
    </source>
</evidence>
<dbReference type="AlphaFoldDB" id="A1VJQ7"/>
<dbReference type="KEGG" id="pna:Pnap_0565"/>
<evidence type="ECO:0000313" key="11">
    <source>
        <dbReference type="Proteomes" id="UP000000644"/>
    </source>
</evidence>
<feature type="domain" description="Thioredoxin" evidence="9">
    <location>
        <begin position="585"/>
        <end position="719"/>
    </location>
</feature>
<dbReference type="PROSITE" id="PS51352">
    <property type="entry name" value="THIOREDOXIN_2"/>
    <property type="match status" value="1"/>
</dbReference>
<keyword evidence="3 7" id="KW-0812">Transmembrane</keyword>
<dbReference type="InterPro" id="IPR036249">
    <property type="entry name" value="Thioredoxin-like_sf"/>
</dbReference>
<dbReference type="SUPFAM" id="SSF52833">
    <property type="entry name" value="Thioredoxin-like"/>
    <property type="match status" value="1"/>
</dbReference>
<keyword evidence="6 7" id="KW-0472">Membrane</keyword>
<evidence type="ECO:0000259" key="9">
    <source>
        <dbReference type="PROSITE" id="PS51352"/>
    </source>
</evidence>
<keyword evidence="2" id="KW-1003">Cell membrane</keyword>
<keyword evidence="4" id="KW-0201">Cytochrome c-type biogenesis</keyword>
<feature type="transmembrane region" description="Helical" evidence="7">
    <location>
        <begin position="434"/>
        <end position="460"/>
    </location>
</feature>
<dbReference type="InterPro" id="IPR003834">
    <property type="entry name" value="Cyt_c_assmbl_TM_dom"/>
</dbReference>
<feature type="transmembrane region" description="Helical" evidence="7">
    <location>
        <begin position="533"/>
        <end position="555"/>
    </location>
</feature>
<evidence type="ECO:0000256" key="3">
    <source>
        <dbReference type="ARBA" id="ARBA00022692"/>
    </source>
</evidence>
<evidence type="ECO:0000256" key="4">
    <source>
        <dbReference type="ARBA" id="ARBA00022748"/>
    </source>
</evidence>
<dbReference type="PANTHER" id="PTHR32234:SF3">
    <property type="entry name" value="SUPPRESSION OF COPPER SENSITIVITY PROTEIN"/>
    <property type="match status" value="1"/>
</dbReference>
<dbReference type="HOGENOM" id="CLU_014657_1_0_4"/>
<feature type="transmembrane region" description="Helical" evidence="7">
    <location>
        <begin position="396"/>
        <end position="422"/>
    </location>
</feature>
<evidence type="ECO:0000256" key="5">
    <source>
        <dbReference type="ARBA" id="ARBA00022989"/>
    </source>
</evidence>
<dbReference type="eggNOG" id="COG4232">
    <property type="taxonomic scope" value="Bacteria"/>
</dbReference>
<evidence type="ECO:0000256" key="1">
    <source>
        <dbReference type="ARBA" id="ARBA00004651"/>
    </source>
</evidence>
<dbReference type="InterPro" id="IPR013766">
    <property type="entry name" value="Thioredoxin_domain"/>
</dbReference>
<evidence type="ECO:0000313" key="10">
    <source>
        <dbReference type="EMBL" id="ABM35885.1"/>
    </source>
</evidence>
<feature type="chain" id="PRO_5002639779" evidence="8">
    <location>
        <begin position="28"/>
        <end position="726"/>
    </location>
</feature>
<dbReference type="GO" id="GO:0045454">
    <property type="term" value="P:cell redox homeostasis"/>
    <property type="evidence" value="ECO:0007669"/>
    <property type="project" value="TreeGrafter"/>
</dbReference>
<dbReference type="PANTHER" id="PTHR32234">
    <property type="entry name" value="THIOL:DISULFIDE INTERCHANGE PROTEIN DSBD"/>
    <property type="match status" value="1"/>
</dbReference>
<feature type="transmembrane region" description="Helical" evidence="7">
    <location>
        <begin position="466"/>
        <end position="487"/>
    </location>
</feature>
<feature type="transmembrane region" description="Helical" evidence="7">
    <location>
        <begin position="309"/>
        <end position="335"/>
    </location>
</feature>
<dbReference type="EMBL" id="CP000529">
    <property type="protein sequence ID" value="ABM35885.1"/>
    <property type="molecule type" value="Genomic_DNA"/>
</dbReference>
<dbReference type="CDD" id="cd02953">
    <property type="entry name" value="DsbDgamma"/>
    <property type="match status" value="1"/>
</dbReference>
<keyword evidence="11" id="KW-1185">Reference proteome</keyword>
<dbReference type="Pfam" id="PF02683">
    <property type="entry name" value="DsbD_TM"/>
    <property type="match status" value="1"/>
</dbReference>
<dbReference type="STRING" id="365044.Pnap_0565"/>
<sequence length="726" mass="76409">MSRHWNTEARLALLGIGLGLAAACAQAAPDEAATQQVRARLVASAGAVHAGDRLVLGVHQHIAPEWHTYWINPGDTGLATRIDWTLPPGSAAGQIQWPTPQRFQLGAITNFGYAGDVTLLTEIDVPKELQAGQQFAVRAQVNWLVCRESCIPQKVELRLSLPVLEPGQPAGAGSPLIDAARARLPVASPWPVNVQYAADHVTLRLVNPGLSRDALDTLAFFPAQRHQLSNELPQTIKVVDNEVLLQLPHGDEPPSAQAALTGVLVVRDPAQPASAARGYAINSAASPLARAPATAAQAPAPASSSVTTLASVLLLALFGGIVLNLMPCVFPVLSIKALSLLQHAERPARETRRHGLAYTLGVLGSFALLGGLLIVLKQGGAQIGWGFQYQSPGFVLLAAYLMFAVGLSLSGVFSVGASVAGWGSSLASRRGYSGSFFTGVLAAVVASPCTAPFMGAAIGYALTQPAAILLAVFLTLGMGLALPYLLLTHWPALQHRLPRPGRWMERVKQGLAFPMYAAAVWLAWVLAQQAGPHAVAAALGGMVAIAFAAWIFDATRGHARSGVQRSGAGLALLAVTAALLGGQTGLRAQPAPPVQQPAMGKPSHGAEPYSAERLQSLRRQGQPVFLNLTAAWCITCLVNERVALSDASVQQAFERAGIHYLKGDWTNEDAQITRKLGEFGRSGVPLYVYYPANAGADPVVLPQILTPKMVLDVLQSPAAVSVARTP</sequence>
<gene>
    <name evidence="10" type="ordered locus">Pnap_0565</name>
</gene>
<dbReference type="eggNOG" id="COG4233">
    <property type="taxonomic scope" value="Bacteria"/>
</dbReference>
<feature type="transmembrane region" description="Helical" evidence="7">
    <location>
        <begin position="356"/>
        <end position="376"/>
    </location>
</feature>
<organism evidence="10 11">
    <name type="scientific">Polaromonas naphthalenivorans (strain CJ2)</name>
    <dbReference type="NCBI Taxonomy" id="365044"/>
    <lineage>
        <taxon>Bacteria</taxon>
        <taxon>Pseudomonadati</taxon>
        <taxon>Pseudomonadota</taxon>
        <taxon>Betaproteobacteria</taxon>
        <taxon>Burkholderiales</taxon>
        <taxon>Comamonadaceae</taxon>
        <taxon>Polaromonas</taxon>
    </lineage>
</organism>
<dbReference type="RefSeq" id="WP_011799985.1">
    <property type="nucleotide sequence ID" value="NC_008781.1"/>
</dbReference>
<dbReference type="PROSITE" id="PS51257">
    <property type="entry name" value="PROKAR_LIPOPROTEIN"/>
    <property type="match status" value="1"/>
</dbReference>
<feature type="signal peptide" evidence="8">
    <location>
        <begin position="1"/>
        <end position="27"/>
    </location>
</feature>
<dbReference type="InterPro" id="IPR028250">
    <property type="entry name" value="DsbDN"/>
</dbReference>
<dbReference type="GO" id="GO:0017004">
    <property type="term" value="P:cytochrome complex assembly"/>
    <property type="evidence" value="ECO:0007669"/>
    <property type="project" value="UniProtKB-KW"/>
</dbReference>
<proteinExistence type="predicted"/>
<accession>A1VJQ7</accession>
<dbReference type="Gene3D" id="3.40.30.10">
    <property type="entry name" value="Glutaredoxin"/>
    <property type="match status" value="1"/>
</dbReference>
<keyword evidence="5 7" id="KW-1133">Transmembrane helix</keyword>
<dbReference type="Pfam" id="PF11412">
    <property type="entry name" value="DsbD_N"/>
    <property type="match status" value="1"/>
</dbReference>
<dbReference type="InterPro" id="IPR035671">
    <property type="entry name" value="DsbD_gamma"/>
</dbReference>
<dbReference type="Proteomes" id="UP000000644">
    <property type="component" value="Chromosome"/>
</dbReference>
<protein>
    <submittedName>
        <fullName evidence="10">Thiol:disulfide interchange protein, putative</fullName>
    </submittedName>
</protein>
<comment type="subcellular location">
    <subcellularLocation>
        <location evidence="1">Cell membrane</location>
        <topology evidence="1">Multi-pass membrane protein</topology>
    </subcellularLocation>
</comment>
<feature type="transmembrane region" description="Helical" evidence="7">
    <location>
        <begin position="507"/>
        <end position="527"/>
    </location>
</feature>
<dbReference type="GO" id="GO:0015035">
    <property type="term" value="F:protein-disulfide reductase activity"/>
    <property type="evidence" value="ECO:0007669"/>
    <property type="project" value="TreeGrafter"/>
</dbReference>
<dbReference type="Pfam" id="PF13899">
    <property type="entry name" value="Thioredoxin_7"/>
    <property type="match status" value="1"/>
</dbReference>
<name>A1VJQ7_POLNA</name>
<evidence type="ECO:0000256" key="2">
    <source>
        <dbReference type="ARBA" id="ARBA00022475"/>
    </source>
</evidence>
<reference evidence="11" key="1">
    <citation type="journal article" date="2009" name="Environ. Microbiol.">
        <title>The genome of Polaromonas naphthalenivorans strain CJ2, isolated from coal tar-contaminated sediment, reveals physiological and metabolic versatility and evolution through extensive horizontal gene transfer.</title>
        <authorList>
            <person name="Yagi J.M."/>
            <person name="Sims D."/>
            <person name="Brettin T."/>
            <person name="Bruce D."/>
            <person name="Madsen E.L."/>
        </authorList>
    </citation>
    <scope>NUCLEOTIDE SEQUENCE [LARGE SCALE GENOMIC DNA]</scope>
    <source>
        <strain evidence="11">CJ2</strain>
    </source>
</reference>
<evidence type="ECO:0000256" key="8">
    <source>
        <dbReference type="SAM" id="SignalP"/>
    </source>
</evidence>
<dbReference type="GO" id="GO:0005886">
    <property type="term" value="C:plasma membrane"/>
    <property type="evidence" value="ECO:0007669"/>
    <property type="project" value="UniProtKB-SubCell"/>
</dbReference>